<dbReference type="AlphaFoldDB" id="A0A0X3BQL2"/>
<sequence length="149" mass="17587">MEKGSLEKIGAAFTEMNRHFEEMYQATFAIPEEALRERKNGSMQVAAFHVNWVFGEADGYEYLEFYRFHRFGDDHARIWEDGTIEQLDTLETMFAFDPKIPGDEERKSEESARRYENLLKELAEAGLLEEMPYHTMVNSFLVLRKEEMQ</sequence>
<name>A0A0X3BQL2_9EURY</name>
<dbReference type="KEGG" id="mema:MMAB1_2572"/>
<accession>A0A0X3BQL2</accession>
<dbReference type="GeneID" id="27138193"/>
<evidence type="ECO:0000313" key="1">
    <source>
        <dbReference type="EMBL" id="CVK33785.1"/>
    </source>
</evidence>
<dbReference type="EMBL" id="LT158599">
    <property type="protein sequence ID" value="CVK33785.1"/>
    <property type="molecule type" value="Genomic_DNA"/>
</dbReference>
<evidence type="ECO:0000313" key="2">
    <source>
        <dbReference type="Proteomes" id="UP000069850"/>
    </source>
</evidence>
<dbReference type="RefSeq" id="WP_014867880.1">
    <property type="nucleotide sequence ID" value="NZ_JBMHJL010000039.1"/>
</dbReference>
<dbReference type="OMA" id="HARIWED"/>
<protein>
    <submittedName>
        <fullName evidence="1">Uncharacterized protein</fullName>
    </submittedName>
</protein>
<reference evidence="1 2" key="1">
    <citation type="submission" date="2016-01" db="EMBL/GenBank/DDBJ databases">
        <authorList>
            <person name="Manzoor S."/>
        </authorList>
    </citation>
    <scope>NUCLEOTIDE SEQUENCE [LARGE SCALE GENOMIC DNA]</scope>
    <source>
        <strain evidence="1">Methanoculleus sp MAB1</strain>
    </source>
</reference>
<dbReference type="GeneID" id="13353750"/>
<gene>
    <name evidence="1" type="ORF">MMAB1_2572</name>
</gene>
<dbReference type="OrthoDB" id="107404at2157"/>
<organism evidence="1 2">
    <name type="scientific">Methanoculleus bourgensis</name>
    <dbReference type="NCBI Taxonomy" id="83986"/>
    <lineage>
        <taxon>Archaea</taxon>
        <taxon>Methanobacteriati</taxon>
        <taxon>Methanobacteriota</taxon>
        <taxon>Stenosarchaea group</taxon>
        <taxon>Methanomicrobia</taxon>
        <taxon>Methanomicrobiales</taxon>
        <taxon>Methanomicrobiaceae</taxon>
        <taxon>Methanoculleus</taxon>
    </lineage>
</organism>
<dbReference type="Proteomes" id="UP000069850">
    <property type="component" value="Chromosome 1"/>
</dbReference>
<proteinExistence type="predicted"/>